<evidence type="ECO:0000313" key="2">
    <source>
        <dbReference type="Proteomes" id="UP000584374"/>
    </source>
</evidence>
<dbReference type="Proteomes" id="UP000584374">
    <property type="component" value="Unassembled WGS sequence"/>
</dbReference>
<keyword evidence="2" id="KW-1185">Reference proteome</keyword>
<proteinExistence type="predicted"/>
<name>A0A840Q128_9PSEU</name>
<organism evidence="1 2">
    <name type="scientific">Saccharopolyspora phatthalungensis</name>
    <dbReference type="NCBI Taxonomy" id="664693"/>
    <lineage>
        <taxon>Bacteria</taxon>
        <taxon>Bacillati</taxon>
        <taxon>Actinomycetota</taxon>
        <taxon>Actinomycetes</taxon>
        <taxon>Pseudonocardiales</taxon>
        <taxon>Pseudonocardiaceae</taxon>
        <taxon>Saccharopolyspora</taxon>
    </lineage>
</organism>
<gene>
    <name evidence="1" type="ORF">BJ970_000032</name>
</gene>
<dbReference type="AlphaFoldDB" id="A0A840Q128"/>
<dbReference type="RefSeq" id="WP_184721925.1">
    <property type="nucleotide sequence ID" value="NZ_JACHIW010000001.1"/>
</dbReference>
<evidence type="ECO:0000313" key="1">
    <source>
        <dbReference type="EMBL" id="MBB5152498.1"/>
    </source>
</evidence>
<protein>
    <submittedName>
        <fullName evidence="1">Uncharacterized protein</fullName>
    </submittedName>
</protein>
<dbReference type="EMBL" id="JACHIW010000001">
    <property type="protein sequence ID" value="MBB5152498.1"/>
    <property type="molecule type" value="Genomic_DNA"/>
</dbReference>
<accession>A0A840Q128</accession>
<reference evidence="1 2" key="1">
    <citation type="submission" date="2020-08" db="EMBL/GenBank/DDBJ databases">
        <title>Sequencing the genomes of 1000 actinobacteria strains.</title>
        <authorList>
            <person name="Klenk H.-P."/>
        </authorList>
    </citation>
    <scope>NUCLEOTIDE SEQUENCE [LARGE SCALE GENOMIC DNA]</scope>
    <source>
        <strain evidence="1 2">DSM 45584</strain>
    </source>
</reference>
<comment type="caution">
    <text evidence="1">The sequence shown here is derived from an EMBL/GenBank/DDBJ whole genome shotgun (WGS) entry which is preliminary data.</text>
</comment>
<sequence>MTAALVSLGLLAVGALGVWAGFYYAPRRHSGSGEGALTVSYLIERAEAEAGGGRHRLREREPRTLQLRGDLGEALANETTRILPLAESGLPVEDYAALARHPGLLRRMLVGLDRIEVD</sequence>